<dbReference type="InterPro" id="IPR000672">
    <property type="entry name" value="THF_DH/CycHdrlase"/>
</dbReference>
<comment type="subunit">
    <text evidence="2 13">Homodimer.</text>
</comment>
<feature type="binding site" evidence="13">
    <location>
        <position position="332"/>
    </location>
    <ligand>
        <name>NADP(+)</name>
        <dbReference type="ChEBI" id="CHEBI:58349"/>
    </ligand>
</feature>
<dbReference type="InterPro" id="IPR036291">
    <property type="entry name" value="NAD(P)-bd_dom_sf"/>
</dbReference>
<dbReference type="InterPro" id="IPR020867">
    <property type="entry name" value="THF_DH/CycHdrlase_CS"/>
</dbReference>
<sequence>MLYPAELRALLAAFHLSADFKLQLMRPQRPSKAVLPSSKLCSTSGANLNGLPTPRQQQNRKKISLVKGLREPISASPLPEVIVVRECASFFSPSRWLSRVMTAQLIDGKQIAASIRQQIAGRVAERRQQGLRVPGLAVILVGTDPASQVYVAHKRKDCEEVGFKSTAHDLPATTSQEDLLALIDQLNEDPLIDGILVQLPLPKHLDASQLLERIRPDKDVDGFHPYNIGRLAQRMPLLRPCTPKGIMALLESTGIDLHGLNAVVVGASNIVGRPMALELLLAGCTTTVTHRFTHDLADHVKRADLIVVATGITGLVKGDWIKEGAIVIDVGINRQADGKLAGDVEFDIAVRRAGWITPVPGGVGPMTRACLLENTLHAAEHLHD</sequence>
<dbReference type="NCBIfam" id="NF008058">
    <property type="entry name" value="PRK10792.1"/>
    <property type="match status" value="1"/>
</dbReference>
<dbReference type="OrthoDB" id="9803580at2"/>
<reference evidence="16 17" key="1">
    <citation type="submission" date="2018-01" db="EMBL/GenBank/DDBJ databases">
        <title>Denitrification phenotypes of diverse strains of Pseudomonas stutzeri.</title>
        <authorList>
            <person name="Milligan D.A."/>
            <person name="Bergaust L."/>
            <person name="Bakken L.R."/>
            <person name="Frostegard A."/>
        </authorList>
    </citation>
    <scope>NUCLEOTIDE SEQUENCE [LARGE SCALE GENOMIC DNA]</scope>
    <source>
        <strain evidence="16 17">28a3</strain>
    </source>
</reference>
<protein>
    <recommendedName>
        <fullName evidence="13">Bifunctional protein FolD</fullName>
    </recommendedName>
    <domain>
        <recommendedName>
            <fullName evidence="13">Methylenetetrahydrofolate dehydrogenase</fullName>
            <ecNumber evidence="13">1.5.1.5</ecNumber>
        </recommendedName>
    </domain>
    <domain>
        <recommendedName>
            <fullName evidence="13">Methenyltetrahydrofolate cyclohydrolase</fullName>
            <ecNumber evidence="13">3.5.4.9</ecNumber>
        </recommendedName>
    </domain>
</protein>
<evidence type="ECO:0000313" key="16">
    <source>
        <dbReference type="EMBL" id="PNG07603.1"/>
    </source>
</evidence>
<comment type="caution">
    <text evidence="16">The sequence shown here is derived from an EMBL/GenBank/DDBJ whole genome shotgun (WGS) entry which is preliminary data.</text>
</comment>
<accession>A0A2N8SYN2</accession>
<evidence type="ECO:0000256" key="1">
    <source>
        <dbReference type="ARBA" id="ARBA00004777"/>
    </source>
</evidence>
<dbReference type="GO" id="GO:0000105">
    <property type="term" value="P:L-histidine biosynthetic process"/>
    <property type="evidence" value="ECO:0007669"/>
    <property type="project" value="UniProtKB-KW"/>
</dbReference>
<feature type="domain" description="Tetrahydrofolate dehydrogenase/cyclohydrolase catalytic" evidence="14">
    <location>
        <begin position="106"/>
        <end position="221"/>
    </location>
</feature>
<keyword evidence="5 13" id="KW-0658">Purine biosynthesis</keyword>
<dbReference type="UniPathway" id="UPA00193"/>
<feature type="domain" description="Tetrahydrofolate dehydrogenase/cyclohydrolase NAD(P)-binding" evidence="15">
    <location>
        <begin position="240"/>
        <end position="381"/>
    </location>
</feature>
<dbReference type="InterPro" id="IPR046346">
    <property type="entry name" value="Aminoacid_DH-like_N_sf"/>
</dbReference>
<keyword evidence="10 13" id="KW-0486">Methionine biosynthesis</keyword>
<evidence type="ECO:0000256" key="11">
    <source>
        <dbReference type="ARBA" id="ARBA00023268"/>
    </source>
</evidence>
<dbReference type="InterPro" id="IPR020631">
    <property type="entry name" value="THF_DH/CycHdrlase_NAD-bd_dom"/>
</dbReference>
<proteinExistence type="inferred from homology"/>
<dbReference type="EMBL" id="POUW01000001">
    <property type="protein sequence ID" value="PNG07603.1"/>
    <property type="molecule type" value="Genomic_DNA"/>
</dbReference>
<keyword evidence="4 13" id="KW-0028">Amino-acid biosynthesis</keyword>
<dbReference type="PANTHER" id="PTHR48099:SF5">
    <property type="entry name" value="C-1-TETRAHYDROFOLATE SYNTHASE, CYTOPLASMIC"/>
    <property type="match status" value="1"/>
</dbReference>
<dbReference type="CDD" id="cd01080">
    <property type="entry name" value="NAD_bind_m-THF_DH_Cyclohyd"/>
    <property type="match status" value="1"/>
</dbReference>
<dbReference type="GO" id="GO:0005829">
    <property type="term" value="C:cytosol"/>
    <property type="evidence" value="ECO:0007669"/>
    <property type="project" value="TreeGrafter"/>
</dbReference>
<evidence type="ECO:0000313" key="17">
    <source>
        <dbReference type="Proteomes" id="UP000235897"/>
    </source>
</evidence>
<dbReference type="Gene3D" id="3.40.50.10860">
    <property type="entry name" value="Leucine Dehydrogenase, chain A, domain 1"/>
    <property type="match status" value="1"/>
</dbReference>
<keyword evidence="9 13" id="KW-0368">Histidine biosynthesis</keyword>
<feature type="binding site" evidence="13">
    <location>
        <begin position="266"/>
        <end position="268"/>
    </location>
    <ligand>
        <name>NADP(+)</name>
        <dbReference type="ChEBI" id="CHEBI:58349"/>
    </ligand>
</feature>
<dbReference type="EC" id="1.5.1.5" evidence="13"/>
<keyword evidence="7 13" id="KW-0521">NADP</keyword>
<dbReference type="SUPFAM" id="SSF51735">
    <property type="entry name" value="NAD(P)-binding Rossmann-fold domains"/>
    <property type="match status" value="1"/>
</dbReference>
<comment type="catalytic activity">
    <reaction evidence="13">
        <text>(6R)-5,10-methylene-5,6,7,8-tetrahydrofolate + NADP(+) = (6R)-5,10-methenyltetrahydrofolate + NADPH</text>
        <dbReference type="Rhea" id="RHEA:22812"/>
        <dbReference type="ChEBI" id="CHEBI:15636"/>
        <dbReference type="ChEBI" id="CHEBI:57455"/>
        <dbReference type="ChEBI" id="CHEBI:57783"/>
        <dbReference type="ChEBI" id="CHEBI:58349"/>
        <dbReference type="EC" id="1.5.1.5"/>
    </reaction>
</comment>
<comment type="caution">
    <text evidence="13">Lacks conserved residue(s) required for the propagation of feature annotation.</text>
</comment>
<dbReference type="PANTHER" id="PTHR48099">
    <property type="entry name" value="C-1-TETRAHYDROFOLATE SYNTHASE, CYTOPLASMIC-RELATED"/>
    <property type="match status" value="1"/>
</dbReference>
<dbReference type="NCBIfam" id="NF010783">
    <property type="entry name" value="PRK14186.1"/>
    <property type="match status" value="1"/>
</dbReference>
<evidence type="ECO:0000256" key="13">
    <source>
        <dbReference type="HAMAP-Rule" id="MF_01576"/>
    </source>
</evidence>
<dbReference type="FunFam" id="3.40.50.10860:FF:000001">
    <property type="entry name" value="Bifunctional protein FolD"/>
    <property type="match status" value="1"/>
</dbReference>
<evidence type="ECO:0000256" key="5">
    <source>
        <dbReference type="ARBA" id="ARBA00022755"/>
    </source>
</evidence>
<dbReference type="FunFam" id="3.40.50.720:FF:000006">
    <property type="entry name" value="Bifunctional protein FolD"/>
    <property type="match status" value="1"/>
</dbReference>
<evidence type="ECO:0000256" key="6">
    <source>
        <dbReference type="ARBA" id="ARBA00022801"/>
    </source>
</evidence>
<keyword evidence="3 13" id="KW-0554">One-carbon metabolism</keyword>
<dbReference type="Pfam" id="PF02882">
    <property type="entry name" value="THF_DHG_CYH_C"/>
    <property type="match status" value="1"/>
</dbReference>
<dbReference type="Pfam" id="PF00763">
    <property type="entry name" value="THF_DHG_CYH"/>
    <property type="match status" value="1"/>
</dbReference>
<gene>
    <name evidence="13" type="primary">folD</name>
    <name evidence="16" type="ORF">CXL00_00585</name>
</gene>
<evidence type="ECO:0000256" key="3">
    <source>
        <dbReference type="ARBA" id="ARBA00022563"/>
    </source>
</evidence>
<dbReference type="PRINTS" id="PR00085">
    <property type="entry name" value="THFDHDRGNASE"/>
</dbReference>
<dbReference type="HAMAP" id="MF_01576">
    <property type="entry name" value="THF_DHG_CYH"/>
    <property type="match status" value="1"/>
</dbReference>
<evidence type="ECO:0000259" key="15">
    <source>
        <dbReference type="Pfam" id="PF02882"/>
    </source>
</evidence>
<comment type="function">
    <text evidence="13">Catalyzes the oxidation of 5,10-methylenetetrahydrofolate to 5,10-methenyltetrahydrofolate and then the hydrolysis of 5,10-methenyltetrahydrofolate to 10-formyltetrahydrofolate.</text>
</comment>
<evidence type="ECO:0000256" key="8">
    <source>
        <dbReference type="ARBA" id="ARBA00023002"/>
    </source>
</evidence>
<dbReference type="Gene3D" id="3.40.50.720">
    <property type="entry name" value="NAD(P)-binding Rossmann-like Domain"/>
    <property type="match status" value="1"/>
</dbReference>
<dbReference type="GO" id="GO:0035999">
    <property type="term" value="P:tetrahydrofolate interconversion"/>
    <property type="evidence" value="ECO:0007669"/>
    <property type="project" value="UniProtKB-UniRule"/>
</dbReference>
<dbReference type="GO" id="GO:0004488">
    <property type="term" value="F:methylenetetrahydrofolate dehydrogenase (NADP+) activity"/>
    <property type="evidence" value="ECO:0007669"/>
    <property type="project" value="UniProtKB-UniRule"/>
</dbReference>
<evidence type="ECO:0000256" key="12">
    <source>
        <dbReference type="ARBA" id="ARBA00036357"/>
    </source>
</evidence>
<dbReference type="EC" id="3.5.4.9" evidence="13"/>
<evidence type="ECO:0000256" key="4">
    <source>
        <dbReference type="ARBA" id="ARBA00022605"/>
    </source>
</evidence>
<evidence type="ECO:0000256" key="2">
    <source>
        <dbReference type="ARBA" id="ARBA00011738"/>
    </source>
</evidence>
<dbReference type="GO" id="GO:0009086">
    <property type="term" value="P:methionine biosynthetic process"/>
    <property type="evidence" value="ECO:0007669"/>
    <property type="project" value="UniProtKB-KW"/>
</dbReference>
<dbReference type="AlphaFoldDB" id="A0A2N8SYN2"/>
<keyword evidence="11 13" id="KW-0511">Multifunctional enzyme</keyword>
<evidence type="ECO:0000256" key="10">
    <source>
        <dbReference type="ARBA" id="ARBA00023167"/>
    </source>
</evidence>
<dbReference type="InterPro" id="IPR020630">
    <property type="entry name" value="THF_DH/CycHdrlase_cat_dom"/>
</dbReference>
<comment type="catalytic activity">
    <reaction evidence="12 13">
        <text>(6R)-5,10-methenyltetrahydrofolate + H2O = (6R)-10-formyltetrahydrofolate + H(+)</text>
        <dbReference type="Rhea" id="RHEA:23700"/>
        <dbReference type="ChEBI" id="CHEBI:15377"/>
        <dbReference type="ChEBI" id="CHEBI:15378"/>
        <dbReference type="ChEBI" id="CHEBI:57455"/>
        <dbReference type="ChEBI" id="CHEBI:195366"/>
        <dbReference type="EC" id="3.5.4.9"/>
    </reaction>
</comment>
<dbReference type="SUPFAM" id="SSF53223">
    <property type="entry name" value="Aminoacid dehydrogenase-like, N-terminal domain"/>
    <property type="match status" value="1"/>
</dbReference>
<evidence type="ECO:0000256" key="9">
    <source>
        <dbReference type="ARBA" id="ARBA00023102"/>
    </source>
</evidence>
<keyword evidence="8 13" id="KW-0560">Oxidoreductase</keyword>
<comment type="similarity">
    <text evidence="13">Belongs to the tetrahydrofolate dehydrogenase/cyclohydrolase family.</text>
</comment>
<dbReference type="GO" id="GO:0004477">
    <property type="term" value="F:methenyltetrahydrofolate cyclohydrolase activity"/>
    <property type="evidence" value="ECO:0007669"/>
    <property type="project" value="UniProtKB-UniRule"/>
</dbReference>
<evidence type="ECO:0000259" key="14">
    <source>
        <dbReference type="Pfam" id="PF00763"/>
    </source>
</evidence>
<dbReference type="GO" id="GO:0006164">
    <property type="term" value="P:purine nucleotide biosynthetic process"/>
    <property type="evidence" value="ECO:0007669"/>
    <property type="project" value="UniProtKB-KW"/>
</dbReference>
<evidence type="ECO:0000256" key="7">
    <source>
        <dbReference type="ARBA" id="ARBA00022857"/>
    </source>
</evidence>
<dbReference type="Proteomes" id="UP000235897">
    <property type="component" value="Unassembled WGS sequence"/>
</dbReference>
<comment type="pathway">
    <text evidence="1 13">One-carbon metabolism; tetrahydrofolate interconversion.</text>
</comment>
<dbReference type="PROSITE" id="PS00766">
    <property type="entry name" value="THF_DHG_CYH_1"/>
    <property type="match status" value="1"/>
</dbReference>
<organism evidence="16 17">
    <name type="scientific">Stutzerimonas stutzeri</name>
    <name type="common">Pseudomonas stutzeri</name>
    <dbReference type="NCBI Taxonomy" id="316"/>
    <lineage>
        <taxon>Bacteria</taxon>
        <taxon>Pseudomonadati</taxon>
        <taxon>Pseudomonadota</taxon>
        <taxon>Gammaproteobacteria</taxon>
        <taxon>Pseudomonadales</taxon>
        <taxon>Pseudomonadaceae</taxon>
        <taxon>Stutzerimonas</taxon>
    </lineage>
</organism>
<keyword evidence="6 13" id="KW-0378">Hydrolase</keyword>
<name>A0A2N8SYN2_STUST</name>